<organism evidence="1 2">
    <name type="scientific">Escherichia phage vB_EcoM-VpaE1</name>
    <dbReference type="NCBI Taxonomy" id="1555238"/>
    <lineage>
        <taxon>Viruses</taxon>
        <taxon>Duplodnaviria</taxon>
        <taxon>Heunggongvirae</taxon>
        <taxon>Uroviricota</taxon>
        <taxon>Caudoviricetes</taxon>
        <taxon>Andersonviridae</taxon>
        <taxon>Ounavirinae</taxon>
        <taxon>Felixounavirus</taxon>
        <taxon>Felixounavirus VpaE1</taxon>
    </lineage>
</organism>
<name>A0A0A0RPR3_9CAUD</name>
<dbReference type="RefSeq" id="YP_009147321.1">
    <property type="nucleotide sequence ID" value="NC_027337.1"/>
</dbReference>
<evidence type="ECO:0000313" key="1">
    <source>
        <dbReference type="EMBL" id="AIW02312.1"/>
    </source>
</evidence>
<reference evidence="1 2" key="1">
    <citation type="submission" date="2014-09" db="EMBL/GenBank/DDBJ databases">
        <title>Genome of Escherichia coli infecting bacteriophage vB_EcoM-VpaE1.</title>
        <authorList>
            <person name="Truncaite L."/>
            <person name="Simoliunas E."/>
            <person name="Zajanckauskaite A."/>
            <person name="Kaliniene L."/>
            <person name="Vilkaityte M."/>
            <person name="Meskys R."/>
        </authorList>
    </citation>
    <scope>NUCLEOTIDE SEQUENCE [LARGE SCALE GENOMIC DNA]</scope>
    <source>
        <strain evidence="1">VpaE1</strain>
    </source>
</reference>
<dbReference type="EMBL" id="KM657822">
    <property type="protein sequence ID" value="AIW02312.1"/>
    <property type="molecule type" value="Genomic_DNA"/>
</dbReference>
<proteinExistence type="predicted"/>
<gene>
    <name evidence="1" type="ORF">VpaE1_052</name>
</gene>
<dbReference type="OrthoDB" id="10382at10239"/>
<dbReference type="KEGG" id="vg:24722070"/>
<evidence type="ECO:0000313" key="2">
    <source>
        <dbReference type="Proteomes" id="UP000030212"/>
    </source>
</evidence>
<dbReference type="Proteomes" id="UP000030212">
    <property type="component" value="Genome"/>
</dbReference>
<accession>A0A0A0RPR3</accession>
<keyword evidence="2" id="KW-1185">Reference proteome</keyword>
<protein>
    <submittedName>
        <fullName evidence="1">Uncharacterized protein</fullName>
    </submittedName>
</protein>
<dbReference type="GeneID" id="24722070"/>
<sequence length="166" mass="18332">MAEVISISNATRVHSYRGVLIITDKLSVEAGSRVSLSGYVSDGGTSDVFTICRLLDAPMSGKPFISGNCSEIVKIPFDSSCLFGVKLYNCENKRINVNSIEAAFITLDTAFQSPMTVNKETNRLEYIFSQNDYKVLVKGKVYDMIVNVVDESGNHSTVLKQKVRFN</sequence>